<sequence length="91" mass="10444">MNVAFACKYNNNASKLKNQSLMDENFKSKKSIDKQYQKSKKSIDNQSIAPLKLTFMPATLRVDDFLQRNLFGETPPSIVDVTTREYPIIII</sequence>
<organism evidence="1 2">
    <name type="scientific">Romanomermis culicivorax</name>
    <name type="common">Nematode worm</name>
    <dbReference type="NCBI Taxonomy" id="13658"/>
    <lineage>
        <taxon>Eukaryota</taxon>
        <taxon>Metazoa</taxon>
        <taxon>Ecdysozoa</taxon>
        <taxon>Nematoda</taxon>
        <taxon>Enoplea</taxon>
        <taxon>Dorylaimia</taxon>
        <taxon>Mermithida</taxon>
        <taxon>Mermithoidea</taxon>
        <taxon>Mermithidae</taxon>
        <taxon>Romanomermis</taxon>
    </lineage>
</organism>
<name>A0A915I208_ROMCU</name>
<keyword evidence="1" id="KW-1185">Reference proteome</keyword>
<reference evidence="2" key="1">
    <citation type="submission" date="2022-11" db="UniProtKB">
        <authorList>
            <consortium name="WormBaseParasite"/>
        </authorList>
    </citation>
    <scope>IDENTIFICATION</scope>
</reference>
<accession>A0A915I208</accession>
<protein>
    <submittedName>
        <fullName evidence="2">Uncharacterized protein</fullName>
    </submittedName>
</protein>
<evidence type="ECO:0000313" key="2">
    <source>
        <dbReference type="WBParaSite" id="nRc.2.0.1.t08167-RA"/>
    </source>
</evidence>
<dbReference type="Proteomes" id="UP000887565">
    <property type="component" value="Unplaced"/>
</dbReference>
<proteinExistence type="predicted"/>
<evidence type="ECO:0000313" key="1">
    <source>
        <dbReference type="Proteomes" id="UP000887565"/>
    </source>
</evidence>
<dbReference type="AlphaFoldDB" id="A0A915I208"/>
<dbReference type="WBParaSite" id="nRc.2.0.1.t08167-RA">
    <property type="protein sequence ID" value="nRc.2.0.1.t08167-RA"/>
    <property type="gene ID" value="nRc.2.0.1.g08167"/>
</dbReference>